<dbReference type="AlphaFoldDB" id="A0A1M6YW92"/>
<feature type="transmembrane region" description="Helical" evidence="1">
    <location>
        <begin position="198"/>
        <end position="222"/>
    </location>
</feature>
<dbReference type="Proteomes" id="UP000189935">
    <property type="component" value="Chromosome I"/>
</dbReference>
<dbReference type="InterPro" id="IPR026898">
    <property type="entry name" value="PrsW"/>
</dbReference>
<keyword evidence="2" id="KW-0645">Protease</keyword>
<feature type="transmembrane region" description="Helical" evidence="1">
    <location>
        <begin position="170"/>
        <end position="186"/>
    </location>
</feature>
<dbReference type="RefSeq" id="WP_079542717.1">
    <property type="nucleotide sequence ID" value="NZ_LT670844.1"/>
</dbReference>
<evidence type="ECO:0000313" key="2">
    <source>
        <dbReference type="EMBL" id="SHL22561.1"/>
    </source>
</evidence>
<feature type="transmembrane region" description="Helical" evidence="1">
    <location>
        <begin position="268"/>
        <end position="287"/>
    </location>
</feature>
<dbReference type="Pfam" id="PF13367">
    <property type="entry name" value="PrsW-protease"/>
    <property type="match status" value="1"/>
</dbReference>
<dbReference type="GO" id="GO:0006508">
    <property type="term" value="P:proteolysis"/>
    <property type="evidence" value="ECO:0007669"/>
    <property type="project" value="UniProtKB-KW"/>
</dbReference>
<dbReference type="PANTHER" id="PTHR36844:SF1">
    <property type="entry name" value="PROTEASE PRSW"/>
    <property type="match status" value="1"/>
</dbReference>
<dbReference type="OrthoDB" id="5504276at2"/>
<feature type="transmembrane region" description="Helical" evidence="1">
    <location>
        <begin position="33"/>
        <end position="50"/>
    </location>
</feature>
<protein>
    <submittedName>
        <fullName evidence="2">Protease prsW family protein</fullName>
    </submittedName>
</protein>
<organism evidence="2 3">
    <name type="scientific">Bradyrhizobium lablabi</name>
    <dbReference type="NCBI Taxonomy" id="722472"/>
    <lineage>
        <taxon>Bacteria</taxon>
        <taxon>Pseudomonadati</taxon>
        <taxon>Pseudomonadota</taxon>
        <taxon>Alphaproteobacteria</taxon>
        <taxon>Hyphomicrobiales</taxon>
        <taxon>Nitrobacteraceae</taxon>
        <taxon>Bradyrhizobium</taxon>
    </lineage>
</organism>
<evidence type="ECO:0000256" key="1">
    <source>
        <dbReference type="SAM" id="Phobius"/>
    </source>
</evidence>
<name>A0A1M6YW92_9BRAD</name>
<feature type="transmembrane region" description="Helical" evidence="1">
    <location>
        <begin position="140"/>
        <end position="158"/>
    </location>
</feature>
<proteinExistence type="predicted"/>
<accession>A0A1M6YW92</accession>
<gene>
    <name evidence="2" type="ORF">SAMN05444159_5364</name>
</gene>
<dbReference type="PANTHER" id="PTHR36844">
    <property type="entry name" value="PROTEASE PRSW"/>
    <property type="match status" value="1"/>
</dbReference>
<reference evidence="2 3" key="1">
    <citation type="submission" date="2016-11" db="EMBL/GenBank/DDBJ databases">
        <authorList>
            <person name="Jaros S."/>
            <person name="Januszkiewicz K."/>
            <person name="Wedrychowicz H."/>
        </authorList>
    </citation>
    <scope>NUCLEOTIDE SEQUENCE [LARGE SCALE GENOMIC DNA]</scope>
    <source>
        <strain evidence="2 3">GAS499</strain>
    </source>
</reference>
<evidence type="ECO:0000313" key="3">
    <source>
        <dbReference type="Proteomes" id="UP000189935"/>
    </source>
</evidence>
<feature type="transmembrane region" description="Helical" evidence="1">
    <location>
        <begin position="106"/>
        <end position="128"/>
    </location>
</feature>
<dbReference type="GO" id="GO:0008233">
    <property type="term" value="F:peptidase activity"/>
    <property type="evidence" value="ECO:0007669"/>
    <property type="project" value="UniProtKB-KW"/>
</dbReference>
<sequence length="300" mass="32139">MHRLGILFCAIVPSLVLLQYGIAKARARWDDRVIWEAFFSGGMATIFVFLPEMLLKKAFPVDAMSPVHGAVTQAFVIAAIPEEIAKFAAIFYAIKRYGAGDDRHDVITTSFAVALGFAAIENLGYLLAPGEWPLLAASRAVLAVPMHGLDGLAMGSFLTVAQFDPRHRRIWLTAALAVPMLLHAGYDFPLMLITRNQAFFGVLPAWFLMVVLSTVCVLCLCNKVRALAERAYVPLDGASSPRLSGAVLLLLVPILAGITLVSAGNFGIVGAAAFSILPAILGIDLLCTSSKVSRAATAKR</sequence>
<dbReference type="EMBL" id="LT670844">
    <property type="protein sequence ID" value="SHL22561.1"/>
    <property type="molecule type" value="Genomic_DNA"/>
</dbReference>
<feature type="transmembrane region" description="Helical" evidence="1">
    <location>
        <begin position="243"/>
        <end position="262"/>
    </location>
</feature>
<keyword evidence="1" id="KW-0812">Transmembrane</keyword>
<keyword evidence="1" id="KW-0472">Membrane</keyword>
<keyword evidence="2" id="KW-0378">Hydrolase</keyword>
<keyword evidence="1" id="KW-1133">Transmembrane helix</keyword>